<feature type="transmembrane region" description="Helical" evidence="6">
    <location>
        <begin position="35"/>
        <end position="55"/>
    </location>
</feature>
<dbReference type="GO" id="GO:0043190">
    <property type="term" value="C:ATP-binding cassette (ABC) transporter complex"/>
    <property type="evidence" value="ECO:0007669"/>
    <property type="project" value="TreeGrafter"/>
</dbReference>
<feature type="transmembrane region" description="Helical" evidence="6">
    <location>
        <begin position="389"/>
        <end position="409"/>
    </location>
</feature>
<dbReference type="PANTHER" id="PTHR33529">
    <property type="entry name" value="SLR0882 PROTEIN-RELATED"/>
    <property type="match status" value="1"/>
</dbReference>
<proteinExistence type="predicted"/>
<dbReference type="Proteomes" id="UP000236731">
    <property type="component" value="Unassembled WGS sequence"/>
</dbReference>
<protein>
    <submittedName>
        <fullName evidence="7">Lipopolysaccharide export system permease protein</fullName>
    </submittedName>
</protein>
<gene>
    <name evidence="7" type="ORF">SAMN05421877_104258</name>
</gene>
<dbReference type="AlphaFoldDB" id="A0A1H5X3E6"/>
<dbReference type="EMBL" id="FNUT01000004">
    <property type="protein sequence ID" value="SEG06379.1"/>
    <property type="molecule type" value="Genomic_DNA"/>
</dbReference>
<name>A0A1H5X3E6_9SPHI</name>
<feature type="transmembrane region" description="Helical" evidence="6">
    <location>
        <begin position="76"/>
        <end position="99"/>
    </location>
</feature>
<keyword evidence="3 6" id="KW-0812">Transmembrane</keyword>
<reference evidence="8" key="1">
    <citation type="submission" date="2016-10" db="EMBL/GenBank/DDBJ databases">
        <authorList>
            <person name="Varghese N."/>
            <person name="Submissions S."/>
        </authorList>
    </citation>
    <scope>NUCLEOTIDE SEQUENCE [LARGE SCALE GENOMIC DNA]</scope>
    <source>
        <strain evidence="8">DSM 22361</strain>
    </source>
</reference>
<evidence type="ECO:0000256" key="2">
    <source>
        <dbReference type="ARBA" id="ARBA00022475"/>
    </source>
</evidence>
<dbReference type="PANTHER" id="PTHR33529:SF6">
    <property type="entry name" value="YJGP_YJGQ FAMILY PERMEASE"/>
    <property type="match status" value="1"/>
</dbReference>
<dbReference type="InterPro" id="IPR005495">
    <property type="entry name" value="LptG/LptF_permease"/>
</dbReference>
<evidence type="ECO:0000256" key="6">
    <source>
        <dbReference type="SAM" id="Phobius"/>
    </source>
</evidence>
<keyword evidence="5 6" id="KW-0472">Membrane</keyword>
<evidence type="ECO:0000313" key="7">
    <source>
        <dbReference type="EMBL" id="SEG06379.1"/>
    </source>
</evidence>
<organism evidence="7 8">
    <name type="scientific">Sphingobacterium lactis</name>
    <dbReference type="NCBI Taxonomy" id="797291"/>
    <lineage>
        <taxon>Bacteria</taxon>
        <taxon>Pseudomonadati</taxon>
        <taxon>Bacteroidota</taxon>
        <taxon>Sphingobacteriia</taxon>
        <taxon>Sphingobacteriales</taxon>
        <taxon>Sphingobacteriaceae</taxon>
        <taxon>Sphingobacterium</taxon>
    </lineage>
</organism>
<feature type="transmembrane region" description="Helical" evidence="6">
    <location>
        <begin position="447"/>
        <end position="466"/>
    </location>
</feature>
<keyword evidence="2" id="KW-1003">Cell membrane</keyword>
<comment type="subcellular location">
    <subcellularLocation>
        <location evidence="1">Cell membrane</location>
        <topology evidence="1">Multi-pass membrane protein</topology>
    </subcellularLocation>
</comment>
<evidence type="ECO:0000256" key="5">
    <source>
        <dbReference type="ARBA" id="ARBA00023136"/>
    </source>
</evidence>
<evidence type="ECO:0000256" key="3">
    <source>
        <dbReference type="ARBA" id="ARBA00022692"/>
    </source>
</evidence>
<evidence type="ECO:0000256" key="1">
    <source>
        <dbReference type="ARBA" id="ARBA00004651"/>
    </source>
</evidence>
<feature type="transmembrane region" description="Helical" evidence="6">
    <location>
        <begin position="119"/>
        <end position="141"/>
    </location>
</feature>
<evidence type="ECO:0000256" key="4">
    <source>
        <dbReference type="ARBA" id="ARBA00022989"/>
    </source>
</evidence>
<keyword evidence="4 6" id="KW-1133">Transmembrane helix</keyword>
<evidence type="ECO:0000313" key="8">
    <source>
        <dbReference type="Proteomes" id="UP000236731"/>
    </source>
</evidence>
<accession>A0A1H5X3E6</accession>
<keyword evidence="8" id="KW-1185">Reference proteome</keyword>
<dbReference type="GO" id="GO:0015920">
    <property type="term" value="P:lipopolysaccharide transport"/>
    <property type="evidence" value="ECO:0007669"/>
    <property type="project" value="TreeGrafter"/>
</dbReference>
<sequence length="508" mass="58102">MHNWTALVIAVRWNLQDCQMKKINLLILQAFIKPFMVTFFIVMFVLLMLFLFKYVDDLIGKGFQWYVILELLSYQCAVQLTMALPLSMLLSSIMTFGNLGESYELVAIKAAGVSLRQAMTPLFVVVGLFAAGSFLFSDYILPVVNLKMGSLLYDVRKKKADFFIKPGVFNNTIPGYSIRAKSKSDDGTTLYDLMIYEHPSGATANNVTFAKEGYIQNSADNNYMVLELKDGVRYEDARSKNAKRYDPRQQFTRFRFKETTTKFDMGSFKMDRTDEGLFASHQQMLNLRQLRLYSDSNRMELDSLRSVNSLESKRYINYYSPYFRDSTVQATNKPIKIADFERNDQRRMAINNALNQARQIKDMAQNREAEFAPYADKDIRYDIEWHRKFTLAASCLLLFGIGAPLGAIIRKGGLGLPVVMAIIFFLIYHVIATLAEKAAKDASLAPMWGMWMAIIVLTPLAIFLTYKSTTDSALFDADQYKQKALGLWRKVVGFFNKKKDKNDKPLTA</sequence>
<dbReference type="Pfam" id="PF03739">
    <property type="entry name" value="LptF_LptG"/>
    <property type="match status" value="1"/>
</dbReference>
<feature type="transmembrane region" description="Helical" evidence="6">
    <location>
        <begin position="415"/>
        <end position="435"/>
    </location>
</feature>